<gene>
    <name evidence="5" type="primary">ABF1</name>
    <name evidence="5" type="ORF">LTR09_004622</name>
</gene>
<keyword evidence="6" id="KW-1185">Reference proteome</keyword>
<proteinExistence type="inferred from homology"/>
<feature type="active site" description="Nucleophile" evidence="1">
    <location>
        <position position="156"/>
    </location>
</feature>
<comment type="caution">
    <text evidence="5">The sequence shown here is derived from an EMBL/GenBank/DDBJ whole genome shotgun (WGS) entry which is preliminary data.</text>
</comment>
<evidence type="ECO:0000256" key="2">
    <source>
        <dbReference type="PIRSR" id="PIRSR638964-3"/>
    </source>
</evidence>
<dbReference type="AlphaFoldDB" id="A0AAJ0DI30"/>
<dbReference type="InterPro" id="IPR013320">
    <property type="entry name" value="ConA-like_dom_sf"/>
</dbReference>
<protein>
    <recommendedName>
        <fullName evidence="3">Alpha-L-arabinofuranosidase</fullName>
        <ecNumber evidence="3">3.2.1.55</ecNumber>
    </recommendedName>
</protein>
<dbReference type="GO" id="GO:0031222">
    <property type="term" value="P:arabinan catabolic process"/>
    <property type="evidence" value="ECO:0007669"/>
    <property type="project" value="UniProtKB-UniRule"/>
</dbReference>
<dbReference type="PANTHER" id="PTHR39447">
    <property type="entry name" value="ALPHA-L-ARABINOFURANOSIDASE B"/>
    <property type="match status" value="1"/>
</dbReference>
<dbReference type="SUPFAM" id="SSF49899">
    <property type="entry name" value="Concanavalin A-like lectins/glucanases"/>
    <property type="match status" value="1"/>
</dbReference>
<dbReference type="InterPro" id="IPR015289">
    <property type="entry name" value="A-L-arabinofuranosidase_B_cat"/>
</dbReference>
<comment type="pathway">
    <text evidence="3">Glycan metabolism; L-arabinan degradation.</text>
</comment>
<keyword evidence="3 5" id="KW-0326">Glycosidase</keyword>
<comment type="catalytic activity">
    <reaction evidence="3">
        <text>Hydrolysis of terminal non-reducing alpha-L-arabinofuranoside residues in alpha-L-arabinosides.</text>
        <dbReference type="EC" id="3.2.1.55"/>
    </reaction>
</comment>
<dbReference type="Proteomes" id="UP001271007">
    <property type="component" value="Unassembled WGS sequence"/>
</dbReference>
<comment type="similarity">
    <text evidence="3">Belongs to the glycosyl hydrolase 54 family.</text>
</comment>
<keyword evidence="3" id="KW-0858">Xylan degradation</keyword>
<keyword evidence="2" id="KW-1015">Disulfide bond</keyword>
<comment type="subcellular location">
    <subcellularLocation>
        <location evidence="3">Secreted</location>
    </subcellularLocation>
</comment>
<evidence type="ECO:0000313" key="6">
    <source>
        <dbReference type="Proteomes" id="UP001271007"/>
    </source>
</evidence>
<dbReference type="EC" id="3.2.1.55" evidence="3"/>
<organism evidence="5 6">
    <name type="scientific">Extremus antarcticus</name>
    <dbReference type="NCBI Taxonomy" id="702011"/>
    <lineage>
        <taxon>Eukaryota</taxon>
        <taxon>Fungi</taxon>
        <taxon>Dikarya</taxon>
        <taxon>Ascomycota</taxon>
        <taxon>Pezizomycotina</taxon>
        <taxon>Dothideomycetes</taxon>
        <taxon>Dothideomycetidae</taxon>
        <taxon>Mycosphaerellales</taxon>
        <taxon>Extremaceae</taxon>
        <taxon>Extremus</taxon>
    </lineage>
</organism>
<dbReference type="PANTHER" id="PTHR39447:SF2">
    <property type="entry name" value="ALPHA-L-ARABINOFURANOSIDASE B"/>
    <property type="match status" value="1"/>
</dbReference>
<name>A0AAJ0DI30_9PEZI</name>
<reference evidence="5" key="1">
    <citation type="submission" date="2023-04" db="EMBL/GenBank/DDBJ databases">
        <title>Black Yeasts Isolated from many extreme environments.</title>
        <authorList>
            <person name="Coleine C."/>
            <person name="Stajich J.E."/>
            <person name="Selbmann L."/>
        </authorList>
    </citation>
    <scope>NUCLEOTIDE SEQUENCE</scope>
    <source>
        <strain evidence="5">CCFEE 5312</strain>
    </source>
</reference>
<dbReference type="GO" id="GO:0005576">
    <property type="term" value="C:extracellular region"/>
    <property type="evidence" value="ECO:0007669"/>
    <property type="project" value="UniProtKB-SubCell"/>
</dbReference>
<keyword evidence="3" id="KW-0624">Polysaccharide degradation</keyword>
<feature type="active site" description="Proton donor" evidence="1">
    <location>
        <position position="231"/>
    </location>
</feature>
<feature type="domain" description="Alpha-L-arabinofuranosidase B catalytic" evidence="4">
    <location>
        <begin position="2"/>
        <end position="268"/>
    </location>
</feature>
<evidence type="ECO:0000313" key="5">
    <source>
        <dbReference type="EMBL" id="KAK3054354.1"/>
    </source>
</evidence>
<evidence type="ECO:0000256" key="1">
    <source>
        <dbReference type="PIRSR" id="PIRSR638964-1"/>
    </source>
</evidence>
<dbReference type="GO" id="GO:0046556">
    <property type="term" value="F:alpha-L-arabinofuranosidase activity"/>
    <property type="evidence" value="ECO:0007669"/>
    <property type="project" value="UniProtKB-UniRule"/>
</dbReference>
<evidence type="ECO:0000256" key="3">
    <source>
        <dbReference type="RuleBase" id="RU367111"/>
    </source>
</evidence>
<sequence length="269" mass="27737">MAGGVAHSAVQDAFCASTSCVISVVYDQSGRGNDLTPAPPGGAASGAGSNGFDLPADAAAAPVTLDGRKVYGVFIAPGMGYRNDNANGIATADEAEGMYAIFDGTHYNDRCCFDYGNAETNNDDNGNGHMEAIYFGNNTASGTGLGDGPWIMADLENGLFSGRNPAENAVESVGFRFVTAVVKGMPNRWAVRGGDAQGGGLKTYYSGVRPDKGGYNPMSKEGAIVLGIGGDNSNGAQGTFYEGCMTRGYPTDRTENRVQGEIVGARYAA</sequence>
<feature type="disulfide bond" evidence="2">
    <location>
        <begin position="15"/>
        <end position="20"/>
    </location>
</feature>
<keyword evidence="3 5" id="KW-0378">Hydrolase</keyword>
<dbReference type="GO" id="GO:0046373">
    <property type="term" value="P:L-arabinose metabolic process"/>
    <property type="evidence" value="ECO:0007669"/>
    <property type="project" value="UniProtKB-UniRule"/>
</dbReference>
<dbReference type="GO" id="GO:0045490">
    <property type="term" value="P:pectin catabolic process"/>
    <property type="evidence" value="ECO:0007669"/>
    <property type="project" value="TreeGrafter"/>
</dbReference>
<feature type="disulfide bond" evidence="2">
    <location>
        <begin position="111"/>
        <end position="112"/>
    </location>
</feature>
<accession>A0AAJ0DI30</accession>
<dbReference type="Pfam" id="PF09206">
    <property type="entry name" value="ArabFuran-catal"/>
    <property type="match status" value="1"/>
</dbReference>
<dbReference type="Gene3D" id="2.60.120.200">
    <property type="match status" value="1"/>
</dbReference>
<dbReference type="InterPro" id="IPR038964">
    <property type="entry name" value="ABFB"/>
</dbReference>
<dbReference type="EMBL" id="JAWDJX010000012">
    <property type="protein sequence ID" value="KAK3054354.1"/>
    <property type="molecule type" value="Genomic_DNA"/>
</dbReference>
<evidence type="ECO:0000259" key="4">
    <source>
        <dbReference type="Pfam" id="PF09206"/>
    </source>
</evidence>
<keyword evidence="3" id="KW-0964">Secreted</keyword>
<keyword evidence="3" id="KW-0119">Carbohydrate metabolism</keyword>
<dbReference type="GO" id="GO:0045493">
    <property type="term" value="P:xylan catabolic process"/>
    <property type="evidence" value="ECO:0007669"/>
    <property type="project" value="UniProtKB-KW"/>
</dbReference>